<keyword evidence="6" id="KW-0769">Symport</keyword>
<evidence type="ECO:0000256" key="7">
    <source>
        <dbReference type="ARBA" id="ARBA00022989"/>
    </source>
</evidence>
<evidence type="ECO:0000256" key="2">
    <source>
        <dbReference type="ARBA" id="ARBA00008240"/>
    </source>
</evidence>
<dbReference type="PROSITE" id="PS50850">
    <property type="entry name" value="MFS"/>
    <property type="match status" value="1"/>
</dbReference>
<comment type="caution">
    <text evidence="11">The sequence shown here is derived from an EMBL/GenBank/DDBJ whole genome shotgun (WGS) entry which is preliminary data.</text>
</comment>
<feature type="transmembrane region" description="Helical" evidence="9">
    <location>
        <begin position="239"/>
        <end position="262"/>
    </location>
</feature>
<feature type="transmembrane region" description="Helical" evidence="9">
    <location>
        <begin position="114"/>
        <end position="134"/>
    </location>
</feature>
<feature type="domain" description="Major facilitator superfamily (MFS) profile" evidence="10">
    <location>
        <begin position="18"/>
        <end position="425"/>
    </location>
</feature>
<feature type="transmembrane region" description="Helical" evidence="9">
    <location>
        <begin position="330"/>
        <end position="349"/>
    </location>
</feature>
<feature type="transmembrane region" description="Helical" evidence="9">
    <location>
        <begin position="305"/>
        <end position="324"/>
    </location>
</feature>
<dbReference type="InterPro" id="IPR005828">
    <property type="entry name" value="MFS_sugar_transport-like"/>
</dbReference>
<organism evidence="11 12">
    <name type="scientific">Paraburkholderia fungorum</name>
    <dbReference type="NCBI Taxonomy" id="134537"/>
    <lineage>
        <taxon>Bacteria</taxon>
        <taxon>Pseudomonadati</taxon>
        <taxon>Pseudomonadota</taxon>
        <taxon>Betaproteobacteria</taxon>
        <taxon>Burkholderiales</taxon>
        <taxon>Burkholderiaceae</taxon>
        <taxon>Paraburkholderia</taxon>
    </lineage>
</organism>
<dbReference type="PANTHER" id="PTHR43528:SF8">
    <property type="entry name" value="BLR0239 PROTEIN"/>
    <property type="match status" value="1"/>
</dbReference>
<evidence type="ECO:0000256" key="3">
    <source>
        <dbReference type="ARBA" id="ARBA00022448"/>
    </source>
</evidence>
<keyword evidence="3" id="KW-0813">Transport</keyword>
<gene>
    <name evidence="11" type="ORF">BCY88_15145</name>
</gene>
<dbReference type="GO" id="GO:0015293">
    <property type="term" value="F:symporter activity"/>
    <property type="evidence" value="ECO:0007669"/>
    <property type="project" value="UniProtKB-KW"/>
</dbReference>
<dbReference type="InterPro" id="IPR005829">
    <property type="entry name" value="Sugar_transporter_CS"/>
</dbReference>
<dbReference type="FunFam" id="1.20.1250.20:FF:000001">
    <property type="entry name" value="Dicarboxylate MFS transporter"/>
    <property type="match status" value="1"/>
</dbReference>
<dbReference type="PROSITE" id="PS00216">
    <property type="entry name" value="SUGAR_TRANSPORT_1"/>
    <property type="match status" value="1"/>
</dbReference>
<feature type="transmembrane region" description="Helical" evidence="9">
    <location>
        <begin position="30"/>
        <end position="48"/>
    </location>
</feature>
<feature type="transmembrane region" description="Helical" evidence="9">
    <location>
        <begin position="398"/>
        <end position="418"/>
    </location>
</feature>
<dbReference type="EMBL" id="MCAS01000002">
    <property type="protein sequence ID" value="RKF50097.1"/>
    <property type="molecule type" value="Genomic_DNA"/>
</dbReference>
<name>A0A3R7HS56_9BURK</name>
<feature type="transmembrane region" description="Helical" evidence="9">
    <location>
        <begin position="274"/>
        <end position="293"/>
    </location>
</feature>
<dbReference type="Gene3D" id="1.20.1250.20">
    <property type="entry name" value="MFS general substrate transporter like domains"/>
    <property type="match status" value="2"/>
</dbReference>
<dbReference type="InterPro" id="IPR051084">
    <property type="entry name" value="H+-coupled_symporters"/>
</dbReference>
<dbReference type="RefSeq" id="WP_120342818.1">
    <property type="nucleotide sequence ID" value="NZ_MCAS01000002.1"/>
</dbReference>
<dbReference type="PROSITE" id="PS00217">
    <property type="entry name" value="SUGAR_TRANSPORT_2"/>
    <property type="match status" value="1"/>
</dbReference>
<sequence length="457" mass="48236">MNSSLQGTHTPAARRRHAVISATIGNALEWFDIIVFGFLAITISKLFFPAKDELTSLLMTVATFGVSFFVRPIGAVVLGIYADRAGRKAALSLSMLMMTAGTLAIAFAPTYASIGPWATFVIVVSRVIQGFSAGGEFGSSTTFLLEHTPESERGFYASWQVASQGLTAVLAALFGMLVTLLPADAQLSWGWRVPFLFGALIGPVGFYIRRKVEETPQFVAEVQKLAGAAPRFASGLGGLVPATGLIVLSTIGSYVLLLYMPTYAIRQLHLTPSLAYYSVMAAGLVQFVLAPCFGALADRIGAARVMAPGGLLVGLGIYPALVFIDAAPSVTRLVVMQFVLGIGLAAYFAPVPALMGRLFPTASRTTGLSVSYSLAVTIFGGFAPFIVTWLIGKTGDNLSPAYYVAFGALVSLSALRYCRAQSGKRPPGATALSASPFVAPRNRNDAADAPHVNNCTH</sequence>
<feature type="transmembrane region" description="Helical" evidence="9">
    <location>
        <begin position="89"/>
        <end position="108"/>
    </location>
</feature>
<accession>A0A3R7HS56</accession>
<evidence type="ECO:0000259" key="10">
    <source>
        <dbReference type="PROSITE" id="PS50850"/>
    </source>
</evidence>
<evidence type="ECO:0000313" key="12">
    <source>
        <dbReference type="Proteomes" id="UP000283709"/>
    </source>
</evidence>
<dbReference type="Pfam" id="PF07690">
    <property type="entry name" value="MFS_1"/>
    <property type="match status" value="1"/>
</dbReference>
<dbReference type="Proteomes" id="UP000283709">
    <property type="component" value="Unassembled WGS sequence"/>
</dbReference>
<evidence type="ECO:0000256" key="5">
    <source>
        <dbReference type="ARBA" id="ARBA00022692"/>
    </source>
</evidence>
<evidence type="ECO:0000256" key="4">
    <source>
        <dbReference type="ARBA" id="ARBA00022475"/>
    </source>
</evidence>
<keyword evidence="5 9" id="KW-0812">Transmembrane</keyword>
<dbReference type="SUPFAM" id="SSF103473">
    <property type="entry name" value="MFS general substrate transporter"/>
    <property type="match status" value="1"/>
</dbReference>
<dbReference type="OrthoDB" id="6766492at2"/>
<dbReference type="Pfam" id="PF00083">
    <property type="entry name" value="Sugar_tr"/>
    <property type="match status" value="1"/>
</dbReference>
<comment type="subcellular location">
    <subcellularLocation>
        <location evidence="1">Cell membrane</location>
        <topology evidence="1">Multi-pass membrane protein</topology>
    </subcellularLocation>
</comment>
<keyword evidence="7 9" id="KW-1133">Transmembrane helix</keyword>
<dbReference type="PANTHER" id="PTHR43528">
    <property type="entry name" value="ALPHA-KETOGLUTARATE PERMEASE"/>
    <property type="match status" value="1"/>
</dbReference>
<feature type="transmembrane region" description="Helical" evidence="9">
    <location>
        <begin position="189"/>
        <end position="208"/>
    </location>
</feature>
<dbReference type="InterPro" id="IPR036259">
    <property type="entry name" value="MFS_trans_sf"/>
</dbReference>
<dbReference type="AlphaFoldDB" id="A0A3R7HS56"/>
<proteinExistence type="inferred from homology"/>
<feature type="transmembrane region" description="Helical" evidence="9">
    <location>
        <begin position="370"/>
        <end position="392"/>
    </location>
</feature>
<comment type="similarity">
    <text evidence="2">Belongs to the major facilitator superfamily. Metabolite:H+ Symporter (MHS) family (TC 2.A.1.6) family.</text>
</comment>
<evidence type="ECO:0000256" key="1">
    <source>
        <dbReference type="ARBA" id="ARBA00004651"/>
    </source>
</evidence>
<dbReference type="InterPro" id="IPR011701">
    <property type="entry name" value="MFS"/>
</dbReference>
<dbReference type="GO" id="GO:0005886">
    <property type="term" value="C:plasma membrane"/>
    <property type="evidence" value="ECO:0007669"/>
    <property type="project" value="UniProtKB-SubCell"/>
</dbReference>
<evidence type="ECO:0000256" key="8">
    <source>
        <dbReference type="ARBA" id="ARBA00023136"/>
    </source>
</evidence>
<dbReference type="InterPro" id="IPR020846">
    <property type="entry name" value="MFS_dom"/>
</dbReference>
<evidence type="ECO:0000256" key="9">
    <source>
        <dbReference type="SAM" id="Phobius"/>
    </source>
</evidence>
<protein>
    <recommendedName>
        <fullName evidence="10">Major facilitator superfamily (MFS) profile domain-containing protein</fullName>
    </recommendedName>
</protein>
<keyword evidence="4" id="KW-1003">Cell membrane</keyword>
<keyword evidence="8 9" id="KW-0472">Membrane</keyword>
<evidence type="ECO:0000313" key="11">
    <source>
        <dbReference type="EMBL" id="RKF50097.1"/>
    </source>
</evidence>
<evidence type="ECO:0000256" key="6">
    <source>
        <dbReference type="ARBA" id="ARBA00022847"/>
    </source>
</evidence>
<feature type="transmembrane region" description="Helical" evidence="9">
    <location>
        <begin position="54"/>
        <end position="82"/>
    </location>
</feature>
<feature type="transmembrane region" description="Helical" evidence="9">
    <location>
        <begin position="155"/>
        <end position="177"/>
    </location>
</feature>
<reference evidence="11 12" key="1">
    <citation type="submission" date="2016-07" db="EMBL/GenBank/DDBJ databases">
        <title>Genome analysis of Burkholderia fungorum ES3-20.</title>
        <authorList>
            <person name="Xu D."/>
            <person name="Yao R."/>
            <person name="Zheng S."/>
        </authorList>
    </citation>
    <scope>NUCLEOTIDE SEQUENCE [LARGE SCALE GENOMIC DNA]</scope>
    <source>
        <strain evidence="11 12">ES3-20</strain>
    </source>
</reference>